<keyword evidence="2" id="KW-1185">Reference proteome</keyword>
<protein>
    <submittedName>
        <fullName evidence="1">Uncharacterized protein</fullName>
    </submittedName>
</protein>
<dbReference type="EMBL" id="JACAGB010000020">
    <property type="protein sequence ID" value="KAF6311877.1"/>
    <property type="molecule type" value="Genomic_DNA"/>
</dbReference>
<dbReference type="Proteomes" id="UP000558488">
    <property type="component" value="Unassembled WGS sequence"/>
</dbReference>
<proteinExistence type="predicted"/>
<dbReference type="AlphaFoldDB" id="A0A7J7UG16"/>
<reference evidence="1 2" key="1">
    <citation type="journal article" date="2020" name="Nature">
        <title>Six reference-quality genomes reveal evolution of bat adaptations.</title>
        <authorList>
            <person name="Jebb D."/>
            <person name="Huang Z."/>
            <person name="Pippel M."/>
            <person name="Hughes G.M."/>
            <person name="Lavrichenko K."/>
            <person name="Devanna P."/>
            <person name="Winkler S."/>
            <person name="Jermiin L.S."/>
            <person name="Skirmuntt E.C."/>
            <person name="Katzourakis A."/>
            <person name="Burkitt-Gray L."/>
            <person name="Ray D.A."/>
            <person name="Sullivan K.A.M."/>
            <person name="Roscito J.G."/>
            <person name="Kirilenko B.M."/>
            <person name="Davalos L.M."/>
            <person name="Corthals A.P."/>
            <person name="Power M.L."/>
            <person name="Jones G."/>
            <person name="Ransome R.D."/>
            <person name="Dechmann D.K.N."/>
            <person name="Locatelli A.G."/>
            <person name="Puechmaille S.J."/>
            <person name="Fedrigo O."/>
            <person name="Jarvis E.D."/>
            <person name="Hiller M."/>
            <person name="Vernes S.C."/>
            <person name="Myers E.W."/>
            <person name="Teeling E.C."/>
        </authorList>
    </citation>
    <scope>NUCLEOTIDE SEQUENCE [LARGE SCALE GENOMIC DNA]</scope>
    <source>
        <strain evidence="1">MPipKuh1</strain>
        <tissue evidence="1">Flight muscle</tissue>
    </source>
</reference>
<name>A0A7J7UG16_PIPKU</name>
<comment type="caution">
    <text evidence="1">The sequence shown here is derived from an EMBL/GenBank/DDBJ whole genome shotgun (WGS) entry which is preliminary data.</text>
</comment>
<sequence length="123" mass="14076">MSRQRPASPHPFRCGRLDGLGLEPRVRFCKWSGSFDQMPSRHLGFLVLPSQAFVHKPLQVLRGQGFGCWRRFCFFLQVLPGDAFVRSRGPWCHWHLLPPSGHECHLEAPNLYENWLGPALVAS</sequence>
<organism evidence="1 2">
    <name type="scientific">Pipistrellus kuhlii</name>
    <name type="common">Kuhl's pipistrelle</name>
    <dbReference type="NCBI Taxonomy" id="59472"/>
    <lineage>
        <taxon>Eukaryota</taxon>
        <taxon>Metazoa</taxon>
        <taxon>Chordata</taxon>
        <taxon>Craniata</taxon>
        <taxon>Vertebrata</taxon>
        <taxon>Euteleostomi</taxon>
        <taxon>Mammalia</taxon>
        <taxon>Eutheria</taxon>
        <taxon>Laurasiatheria</taxon>
        <taxon>Chiroptera</taxon>
        <taxon>Yangochiroptera</taxon>
        <taxon>Vespertilionidae</taxon>
        <taxon>Pipistrellus</taxon>
    </lineage>
</organism>
<accession>A0A7J7UG16</accession>
<gene>
    <name evidence="1" type="ORF">mPipKuh1_009075</name>
</gene>
<evidence type="ECO:0000313" key="2">
    <source>
        <dbReference type="Proteomes" id="UP000558488"/>
    </source>
</evidence>
<evidence type="ECO:0000313" key="1">
    <source>
        <dbReference type="EMBL" id="KAF6311877.1"/>
    </source>
</evidence>